<accession>A0AC35TXT0</accession>
<sequence length="290" mass="32943">MGLNVTDYKSLSFYDARHLLREWRTKHTRESEVTLEVWENVLGRSQSSLDDELWPILEQVCVAALDCSRQDVAVLCIQQLSEKFKGSNRVRRLQAMQLESLGKWQEAQKMYEILRVEDDKNTPLYEKRLIAIAKSKGNTEEAISLIGEHLKTYLNDVEAWLELSELYFGEKDLLKGIHCLEELMLSHPHNPVYFRRLAEARYTLGGNDNLVAAKKYFQHSLESNPNDLRSSLGLYLTEQQLAGGKQPGSKTPASEPSDALQKCIIILEKAQQHGNAPNHVPIIEALATLG</sequence>
<evidence type="ECO:0000313" key="2">
    <source>
        <dbReference type="WBParaSite" id="RSKR_0000538600.1"/>
    </source>
</evidence>
<dbReference type="WBParaSite" id="RSKR_0000538600.1">
    <property type="protein sequence ID" value="RSKR_0000538600.1"/>
    <property type="gene ID" value="RSKR_0000538600"/>
</dbReference>
<organism evidence="1 2">
    <name type="scientific">Rhabditophanes sp. KR3021</name>
    <dbReference type="NCBI Taxonomy" id="114890"/>
    <lineage>
        <taxon>Eukaryota</taxon>
        <taxon>Metazoa</taxon>
        <taxon>Ecdysozoa</taxon>
        <taxon>Nematoda</taxon>
        <taxon>Chromadorea</taxon>
        <taxon>Rhabditida</taxon>
        <taxon>Tylenchina</taxon>
        <taxon>Panagrolaimomorpha</taxon>
        <taxon>Strongyloidoidea</taxon>
        <taxon>Alloionematidae</taxon>
        <taxon>Rhabditophanes</taxon>
    </lineage>
</organism>
<dbReference type="Proteomes" id="UP000095286">
    <property type="component" value="Unplaced"/>
</dbReference>
<protein>
    <submittedName>
        <fullName evidence="2">ER membrane protein complex subunit 2</fullName>
    </submittedName>
</protein>
<proteinExistence type="predicted"/>
<reference evidence="2" key="1">
    <citation type="submission" date="2016-11" db="UniProtKB">
        <authorList>
            <consortium name="WormBaseParasite"/>
        </authorList>
    </citation>
    <scope>IDENTIFICATION</scope>
    <source>
        <strain evidence="2">KR3021</strain>
    </source>
</reference>
<evidence type="ECO:0000313" key="1">
    <source>
        <dbReference type="Proteomes" id="UP000095286"/>
    </source>
</evidence>
<name>A0AC35TXT0_9BILA</name>